<sequence>MSEAQAFIKLDQFLKLVGAVQTGGQAKILIQEGEVLVNGEVETRRGRKLQAGDQVTLAQMHYTVQLKASGP</sequence>
<dbReference type="CDD" id="cd00165">
    <property type="entry name" value="S4"/>
    <property type="match status" value="1"/>
</dbReference>
<dbReference type="EMBL" id="CP063845">
    <property type="protein sequence ID" value="UFP96173.1"/>
    <property type="molecule type" value="Genomic_DNA"/>
</dbReference>
<dbReference type="SMART" id="SM00363">
    <property type="entry name" value="S4"/>
    <property type="match status" value="1"/>
</dbReference>
<dbReference type="Pfam" id="PF13275">
    <property type="entry name" value="S4_2"/>
    <property type="match status" value="1"/>
</dbReference>
<gene>
    <name evidence="3" type="ORF">ISF26_08190</name>
</gene>
<evidence type="ECO:0000256" key="1">
    <source>
        <dbReference type="PROSITE-ProRule" id="PRU00182"/>
    </source>
</evidence>
<feature type="domain" description="RNA-binding S4" evidence="2">
    <location>
        <begin position="8"/>
        <end position="69"/>
    </location>
</feature>
<keyword evidence="4" id="KW-1185">Reference proteome</keyword>
<dbReference type="PROSITE" id="PS50889">
    <property type="entry name" value="S4"/>
    <property type="match status" value="1"/>
</dbReference>
<evidence type="ECO:0000313" key="4">
    <source>
        <dbReference type="Proteomes" id="UP001054846"/>
    </source>
</evidence>
<dbReference type="Proteomes" id="UP001054846">
    <property type="component" value="Chromosome"/>
</dbReference>
<name>A0ABY3PR54_9CYAN</name>
<dbReference type="RefSeq" id="WP_230843418.1">
    <property type="nucleotide sequence ID" value="NZ_CP063845.1"/>
</dbReference>
<dbReference type="InterPro" id="IPR002942">
    <property type="entry name" value="S4_RNA-bd"/>
</dbReference>
<evidence type="ECO:0000259" key="2">
    <source>
        <dbReference type="SMART" id="SM00363"/>
    </source>
</evidence>
<dbReference type="Gene3D" id="3.10.290.10">
    <property type="entry name" value="RNA-binding S4 domain"/>
    <property type="match status" value="1"/>
</dbReference>
<proteinExistence type="predicted"/>
<organism evidence="3 4">
    <name type="scientific">Gloeobacter morelensis MG652769</name>
    <dbReference type="NCBI Taxonomy" id="2781736"/>
    <lineage>
        <taxon>Bacteria</taxon>
        <taxon>Bacillati</taxon>
        <taxon>Cyanobacteriota</taxon>
        <taxon>Cyanophyceae</taxon>
        <taxon>Gloeobacterales</taxon>
        <taxon>Gloeobacteraceae</taxon>
        <taxon>Gloeobacter</taxon>
        <taxon>Gloeobacter morelensis</taxon>
    </lineage>
</organism>
<protein>
    <submittedName>
        <fullName evidence="3">RNA-binding S4 domain-containing protein</fullName>
    </submittedName>
</protein>
<reference evidence="3 4" key="1">
    <citation type="journal article" date="2021" name="Genome Biol. Evol.">
        <title>Complete Genome Sequencing of a Novel Gloeobacter Species from a Waterfall Cave in Mexico.</title>
        <authorList>
            <person name="Saw J.H."/>
            <person name="Cardona T."/>
            <person name="Montejano G."/>
        </authorList>
    </citation>
    <scope>NUCLEOTIDE SEQUENCE [LARGE SCALE GENOMIC DNA]</scope>
    <source>
        <strain evidence="3">MG652769</strain>
    </source>
</reference>
<keyword evidence="1" id="KW-0694">RNA-binding</keyword>
<accession>A0ABY3PR54</accession>
<evidence type="ECO:0000313" key="3">
    <source>
        <dbReference type="EMBL" id="UFP96173.1"/>
    </source>
</evidence>
<dbReference type="InterPro" id="IPR036986">
    <property type="entry name" value="S4_RNA-bd_sf"/>
</dbReference>
<dbReference type="SUPFAM" id="SSF55174">
    <property type="entry name" value="Alpha-L RNA-binding motif"/>
    <property type="match status" value="1"/>
</dbReference>